<dbReference type="OrthoDB" id="6359816at2759"/>
<accession>A0A9P8YBF1</accession>
<evidence type="ECO:0000256" key="1">
    <source>
        <dbReference type="SAM" id="MobiDB-lite"/>
    </source>
</evidence>
<evidence type="ECO:0000313" key="4">
    <source>
        <dbReference type="Proteomes" id="UP000756346"/>
    </source>
</evidence>
<feature type="domain" description="BTB" evidence="2">
    <location>
        <begin position="153"/>
        <end position="214"/>
    </location>
</feature>
<dbReference type="PANTHER" id="PTHR24413">
    <property type="entry name" value="SPECKLE-TYPE POZ PROTEIN"/>
    <property type="match status" value="1"/>
</dbReference>
<proteinExistence type="predicted"/>
<reference evidence="3" key="1">
    <citation type="journal article" date="2021" name="Nat. Commun.">
        <title>Genetic determinants of endophytism in the Arabidopsis root mycobiome.</title>
        <authorList>
            <person name="Mesny F."/>
            <person name="Miyauchi S."/>
            <person name="Thiergart T."/>
            <person name="Pickel B."/>
            <person name="Atanasova L."/>
            <person name="Karlsson M."/>
            <person name="Huettel B."/>
            <person name="Barry K.W."/>
            <person name="Haridas S."/>
            <person name="Chen C."/>
            <person name="Bauer D."/>
            <person name="Andreopoulos W."/>
            <person name="Pangilinan J."/>
            <person name="LaButti K."/>
            <person name="Riley R."/>
            <person name="Lipzen A."/>
            <person name="Clum A."/>
            <person name="Drula E."/>
            <person name="Henrissat B."/>
            <person name="Kohler A."/>
            <person name="Grigoriev I.V."/>
            <person name="Martin F.M."/>
            <person name="Hacquard S."/>
        </authorList>
    </citation>
    <scope>NUCLEOTIDE SEQUENCE</scope>
    <source>
        <strain evidence="3">MPI-CAGE-CH-0230</strain>
    </source>
</reference>
<dbReference type="InterPro" id="IPR000210">
    <property type="entry name" value="BTB/POZ_dom"/>
</dbReference>
<comment type="caution">
    <text evidence="3">The sequence shown here is derived from an EMBL/GenBank/DDBJ whole genome shotgun (WGS) entry which is preliminary data.</text>
</comment>
<evidence type="ECO:0000259" key="2">
    <source>
        <dbReference type="PROSITE" id="PS50097"/>
    </source>
</evidence>
<protein>
    <recommendedName>
        <fullName evidence="2">BTB domain-containing protein</fullName>
    </recommendedName>
</protein>
<dbReference type="EMBL" id="JAGTJQ010000003">
    <property type="protein sequence ID" value="KAH7034790.1"/>
    <property type="molecule type" value="Genomic_DNA"/>
</dbReference>
<dbReference type="SUPFAM" id="SSF54695">
    <property type="entry name" value="POZ domain"/>
    <property type="match status" value="1"/>
</dbReference>
<sequence length="383" mass="43281">MIFRSLSTRTCLNSDATGTSSSLHGETQLVKFRRSYSLTAERPPAFRSSSSIRLGRQKDHRRNGTYNSGSHSRASKYGLIPEEAQPQKSSSSTTRKRRSLRSIVKAIMGLLSARSSSSSILEAAPFGEVDNVMDLPDSYVHSDLELLETGRFSDFSIHCRSRTWRVHSLIVCSRSDWFDQGLNGESSESGKRVVTLSDCEPDDIDSMLLFLYSGGGLPDFSLTKWAKASNVYTAACHAFYLADKFSIDLLKRPALKQIAVQTKHRIPGDSWEHKFMEAVRLEYTGPNLPQRSLRQMFLLEAVRSRGRYRGPKFQGVFSDEKLAEENIPRFKEQVSKLEKVLLDNEGGDEHAVARMLRVKYTFVSEEASHARWLRDFPPQGRIV</sequence>
<name>A0A9P8YBF1_9PEZI</name>
<dbReference type="AlphaFoldDB" id="A0A9P8YBF1"/>
<feature type="region of interest" description="Disordered" evidence="1">
    <location>
        <begin position="42"/>
        <end position="98"/>
    </location>
</feature>
<dbReference type="CDD" id="cd18186">
    <property type="entry name" value="BTB_POZ_ZBTB_KLHL-like"/>
    <property type="match status" value="1"/>
</dbReference>
<dbReference type="PROSITE" id="PS50097">
    <property type="entry name" value="BTB"/>
    <property type="match status" value="1"/>
</dbReference>
<organism evidence="3 4">
    <name type="scientific">Microdochium trichocladiopsis</name>
    <dbReference type="NCBI Taxonomy" id="1682393"/>
    <lineage>
        <taxon>Eukaryota</taxon>
        <taxon>Fungi</taxon>
        <taxon>Dikarya</taxon>
        <taxon>Ascomycota</taxon>
        <taxon>Pezizomycotina</taxon>
        <taxon>Sordariomycetes</taxon>
        <taxon>Xylariomycetidae</taxon>
        <taxon>Xylariales</taxon>
        <taxon>Microdochiaceae</taxon>
        <taxon>Microdochium</taxon>
    </lineage>
</organism>
<dbReference type="InterPro" id="IPR011333">
    <property type="entry name" value="SKP1/BTB/POZ_sf"/>
</dbReference>
<keyword evidence="4" id="KW-1185">Reference proteome</keyword>
<dbReference type="RefSeq" id="XP_046014883.1">
    <property type="nucleotide sequence ID" value="XM_046158274.1"/>
</dbReference>
<dbReference type="Proteomes" id="UP000756346">
    <property type="component" value="Unassembled WGS sequence"/>
</dbReference>
<gene>
    <name evidence="3" type="ORF">B0I36DRAFT_360263</name>
</gene>
<evidence type="ECO:0000313" key="3">
    <source>
        <dbReference type="EMBL" id="KAH7034790.1"/>
    </source>
</evidence>
<dbReference type="GeneID" id="70187820"/>
<dbReference type="Pfam" id="PF00651">
    <property type="entry name" value="BTB"/>
    <property type="match status" value="1"/>
</dbReference>
<dbReference type="Gene3D" id="3.30.710.10">
    <property type="entry name" value="Potassium Channel Kv1.1, Chain A"/>
    <property type="match status" value="1"/>
</dbReference>